<dbReference type="InterPro" id="IPR035906">
    <property type="entry name" value="MetI-like_sf"/>
</dbReference>
<feature type="transmembrane region" description="Helical" evidence="7">
    <location>
        <begin position="218"/>
        <end position="242"/>
    </location>
</feature>
<keyword evidence="2 7" id="KW-0813">Transport</keyword>
<sequence>MSTASAVPTQAAQADNASPPKQATLGQRRRKSSSRSQSAASNTQKSKSFALPVLVGVLILALWWALAEFRLVSALLLPRPEAVLEMLVEGLGQGVWWPHVLVTLQEVAVGFVAGSVIGIVVGAVFAFSTVLQKMFHPYILALMCMPKIAIAPLLIVALGYGLLPKVIIAALLAFFPVMTSAIAGLTNVDPDELNLLKSVKANRWQELRYLRIPNSLSYIFPSFDVAIISALLGAVAAELVGAQAGLGYLISTAQAYGDVPTMYGVFIILAAIGVTLRMLVVLGRKSLPRSFNA</sequence>
<organism evidence="10 11">
    <name type="scientific">Dietzia aurantiaca</name>
    <dbReference type="NCBI Taxonomy" id="983873"/>
    <lineage>
        <taxon>Bacteria</taxon>
        <taxon>Bacillati</taxon>
        <taxon>Actinomycetota</taxon>
        <taxon>Actinomycetes</taxon>
        <taxon>Mycobacteriales</taxon>
        <taxon>Dietziaceae</taxon>
        <taxon>Dietzia</taxon>
    </lineage>
</organism>
<evidence type="ECO:0000256" key="6">
    <source>
        <dbReference type="ARBA" id="ARBA00023136"/>
    </source>
</evidence>
<feature type="domain" description="ABC transmembrane type-1" evidence="9">
    <location>
        <begin position="100"/>
        <end position="280"/>
    </location>
</feature>
<feature type="transmembrane region" description="Helical" evidence="7">
    <location>
        <begin position="262"/>
        <end position="282"/>
    </location>
</feature>
<feature type="transmembrane region" description="Helical" evidence="7">
    <location>
        <begin position="138"/>
        <end position="160"/>
    </location>
</feature>
<proteinExistence type="inferred from homology"/>
<evidence type="ECO:0000256" key="4">
    <source>
        <dbReference type="ARBA" id="ARBA00022692"/>
    </source>
</evidence>
<name>A0ABV9PU99_9ACTN</name>
<comment type="similarity">
    <text evidence="7">Belongs to the binding-protein-dependent transport system permease family.</text>
</comment>
<feature type="transmembrane region" description="Helical" evidence="7">
    <location>
        <begin position="166"/>
        <end position="188"/>
    </location>
</feature>
<keyword evidence="6 7" id="KW-0472">Membrane</keyword>
<keyword evidence="5 7" id="KW-1133">Transmembrane helix</keyword>
<dbReference type="PROSITE" id="PS50928">
    <property type="entry name" value="ABC_TM1"/>
    <property type="match status" value="1"/>
</dbReference>
<dbReference type="Gene3D" id="1.10.3720.10">
    <property type="entry name" value="MetI-like"/>
    <property type="match status" value="1"/>
</dbReference>
<dbReference type="CDD" id="cd06261">
    <property type="entry name" value="TM_PBP2"/>
    <property type="match status" value="1"/>
</dbReference>
<dbReference type="InterPro" id="IPR000515">
    <property type="entry name" value="MetI-like"/>
</dbReference>
<evidence type="ECO:0000256" key="1">
    <source>
        <dbReference type="ARBA" id="ARBA00004651"/>
    </source>
</evidence>
<evidence type="ECO:0000313" key="11">
    <source>
        <dbReference type="Proteomes" id="UP001595836"/>
    </source>
</evidence>
<gene>
    <name evidence="10" type="ORF">ACFO7U_13985</name>
</gene>
<evidence type="ECO:0000256" key="5">
    <source>
        <dbReference type="ARBA" id="ARBA00022989"/>
    </source>
</evidence>
<dbReference type="Pfam" id="PF00528">
    <property type="entry name" value="BPD_transp_1"/>
    <property type="match status" value="1"/>
</dbReference>
<dbReference type="PANTHER" id="PTHR30151">
    <property type="entry name" value="ALKANE SULFONATE ABC TRANSPORTER-RELATED, MEMBRANE SUBUNIT"/>
    <property type="match status" value="1"/>
</dbReference>
<feature type="transmembrane region" description="Helical" evidence="7">
    <location>
        <begin position="49"/>
        <end position="66"/>
    </location>
</feature>
<feature type="compositionally biased region" description="Polar residues" evidence="8">
    <location>
        <begin position="1"/>
        <end position="25"/>
    </location>
</feature>
<reference evidence="11" key="1">
    <citation type="journal article" date="2019" name="Int. J. Syst. Evol. Microbiol.">
        <title>The Global Catalogue of Microorganisms (GCM) 10K type strain sequencing project: providing services to taxonomists for standard genome sequencing and annotation.</title>
        <authorList>
            <consortium name="The Broad Institute Genomics Platform"/>
            <consortium name="The Broad Institute Genome Sequencing Center for Infectious Disease"/>
            <person name="Wu L."/>
            <person name="Ma J."/>
        </authorList>
    </citation>
    <scope>NUCLEOTIDE SEQUENCE [LARGE SCALE GENOMIC DNA]</scope>
    <source>
        <strain evidence="11">JCM 11882</strain>
    </source>
</reference>
<feature type="region of interest" description="Disordered" evidence="8">
    <location>
        <begin position="1"/>
        <end position="41"/>
    </location>
</feature>
<keyword evidence="11" id="KW-1185">Reference proteome</keyword>
<dbReference type="SUPFAM" id="SSF161098">
    <property type="entry name" value="MetI-like"/>
    <property type="match status" value="1"/>
</dbReference>
<comment type="caution">
    <text evidence="10">The sequence shown here is derived from an EMBL/GenBank/DDBJ whole genome shotgun (WGS) entry which is preliminary data.</text>
</comment>
<evidence type="ECO:0000256" key="7">
    <source>
        <dbReference type="RuleBase" id="RU363032"/>
    </source>
</evidence>
<feature type="transmembrane region" description="Helical" evidence="7">
    <location>
        <begin position="107"/>
        <end position="131"/>
    </location>
</feature>
<evidence type="ECO:0000256" key="3">
    <source>
        <dbReference type="ARBA" id="ARBA00022475"/>
    </source>
</evidence>
<accession>A0ABV9PU99</accession>
<dbReference type="PANTHER" id="PTHR30151:SF20">
    <property type="entry name" value="ABC TRANSPORTER PERMEASE PROTEIN HI_0355-RELATED"/>
    <property type="match status" value="1"/>
</dbReference>
<evidence type="ECO:0000256" key="2">
    <source>
        <dbReference type="ARBA" id="ARBA00022448"/>
    </source>
</evidence>
<keyword evidence="4 7" id="KW-0812">Transmembrane</keyword>
<evidence type="ECO:0000313" key="10">
    <source>
        <dbReference type="EMBL" id="MFC4755880.1"/>
    </source>
</evidence>
<evidence type="ECO:0000259" key="9">
    <source>
        <dbReference type="PROSITE" id="PS50928"/>
    </source>
</evidence>
<comment type="subcellular location">
    <subcellularLocation>
        <location evidence="1 7">Cell membrane</location>
        <topology evidence="1 7">Multi-pass membrane protein</topology>
    </subcellularLocation>
</comment>
<evidence type="ECO:0000256" key="8">
    <source>
        <dbReference type="SAM" id="MobiDB-lite"/>
    </source>
</evidence>
<dbReference type="RefSeq" id="WP_344995352.1">
    <property type="nucleotide sequence ID" value="NZ_BAABCD010000051.1"/>
</dbReference>
<dbReference type="EMBL" id="JBHSHP010000054">
    <property type="protein sequence ID" value="MFC4755880.1"/>
    <property type="molecule type" value="Genomic_DNA"/>
</dbReference>
<dbReference type="Proteomes" id="UP001595836">
    <property type="component" value="Unassembled WGS sequence"/>
</dbReference>
<protein>
    <submittedName>
        <fullName evidence="10">ABC transporter permease</fullName>
    </submittedName>
</protein>
<keyword evidence="3" id="KW-1003">Cell membrane</keyword>